<dbReference type="PROSITE" id="PS50885">
    <property type="entry name" value="HAMP"/>
    <property type="match status" value="1"/>
</dbReference>
<dbReference type="SUPFAM" id="SSF158472">
    <property type="entry name" value="HAMP domain-like"/>
    <property type="match status" value="1"/>
</dbReference>
<protein>
    <recommendedName>
        <fullName evidence="3">histidine kinase</fullName>
        <ecNumber evidence="3">2.7.13.3</ecNumber>
    </recommendedName>
</protein>
<evidence type="ECO:0000256" key="10">
    <source>
        <dbReference type="ARBA" id="ARBA00023136"/>
    </source>
</evidence>
<keyword evidence="6 11" id="KW-0812">Transmembrane</keyword>
<keyword evidence="9" id="KW-0902">Two-component regulatory system</keyword>
<dbReference type="SMART" id="SM00304">
    <property type="entry name" value="HAMP"/>
    <property type="match status" value="1"/>
</dbReference>
<evidence type="ECO:0000256" key="7">
    <source>
        <dbReference type="ARBA" id="ARBA00022777"/>
    </source>
</evidence>
<evidence type="ECO:0000256" key="1">
    <source>
        <dbReference type="ARBA" id="ARBA00000085"/>
    </source>
</evidence>
<evidence type="ECO:0000313" key="14">
    <source>
        <dbReference type="EMBL" id="CAB4343904.1"/>
    </source>
</evidence>
<dbReference type="InterPro" id="IPR050428">
    <property type="entry name" value="TCS_sensor_his_kinase"/>
</dbReference>
<sequence length="491" mass="52841">MNSPLRNWSLRNRLTAGVLALSAIGFIGAGSVVERSLHSYLIGQIDEQLISVVGGTSQRLNQAGIVNDEEVNPNNNDDDEVTSRRAAAPVTPLNRIPTSTSVTLLDPSGAFIGGLGGDLNANRITDFISGWTPEVVASFGDRPFTLETPGADFRVITQVLPSSVGTVVVAQSLADFDKTTNRIGRIFLLIGFLVLFLIAFAARQVIKISMKPLENVEATAEKIAAGDLSARLDNFEPNTEVGRLSASLNTMLGRIEESFAIRTESENKLRRFVADASHELRTPLTAIRGFAELHRQGAVPDGAETKELLGRIEKESVRMGTLVEDLLLLARLDQSRAIEFNPVDLVHVIEETVASAAAAGPGNKITVEMPAELFILGDSGRIYQVMTNLLANARIHTPQGSSIHVLARAEEDGVYISVADDGPGLSEDDQKRIFERFFRADPSRQRTSHEGSGLGLSIVDSVMQAHGGKVGVVSKPGQGTTFTLFFPAHKA</sequence>
<gene>
    <name evidence="15" type="ORF">UFOPK2731_01322</name>
    <name evidence="16" type="ORF">UFOPK3161_01343</name>
    <name evidence="14" type="ORF">UFOPK3962_01282</name>
    <name evidence="17" type="ORF">UFOPK4427_01257</name>
</gene>
<evidence type="ECO:0000256" key="2">
    <source>
        <dbReference type="ARBA" id="ARBA00004370"/>
    </source>
</evidence>
<dbReference type="Gene3D" id="3.30.565.10">
    <property type="entry name" value="Histidine kinase-like ATPase, C-terminal domain"/>
    <property type="match status" value="1"/>
</dbReference>
<dbReference type="Gene3D" id="1.10.287.130">
    <property type="match status" value="1"/>
</dbReference>
<evidence type="ECO:0000256" key="5">
    <source>
        <dbReference type="ARBA" id="ARBA00022679"/>
    </source>
</evidence>
<dbReference type="InterPro" id="IPR036097">
    <property type="entry name" value="HisK_dim/P_sf"/>
</dbReference>
<dbReference type="PRINTS" id="PR00344">
    <property type="entry name" value="BCTRLSENSOR"/>
</dbReference>
<dbReference type="PROSITE" id="PS50109">
    <property type="entry name" value="HIS_KIN"/>
    <property type="match status" value="1"/>
</dbReference>
<dbReference type="EMBL" id="CAFABC010000063">
    <property type="protein sequence ID" value="CAB4831129.1"/>
    <property type="molecule type" value="Genomic_DNA"/>
</dbReference>
<dbReference type="Pfam" id="PF00672">
    <property type="entry name" value="HAMP"/>
    <property type="match status" value="1"/>
</dbReference>
<comment type="subcellular location">
    <subcellularLocation>
        <location evidence="2">Membrane</location>
    </subcellularLocation>
</comment>
<dbReference type="PANTHER" id="PTHR45436:SF5">
    <property type="entry name" value="SENSOR HISTIDINE KINASE TRCS"/>
    <property type="match status" value="1"/>
</dbReference>
<dbReference type="FunFam" id="1.10.287.130:FF:000001">
    <property type="entry name" value="Two-component sensor histidine kinase"/>
    <property type="match status" value="1"/>
</dbReference>
<dbReference type="CDD" id="cd06225">
    <property type="entry name" value="HAMP"/>
    <property type="match status" value="1"/>
</dbReference>
<proteinExistence type="predicted"/>
<dbReference type="AlphaFoldDB" id="A0A6J5ZMM0"/>
<comment type="catalytic activity">
    <reaction evidence="1">
        <text>ATP + protein L-histidine = ADP + protein N-phospho-L-histidine.</text>
        <dbReference type="EC" id="2.7.13.3"/>
    </reaction>
</comment>
<evidence type="ECO:0000313" key="17">
    <source>
        <dbReference type="EMBL" id="CAB5153608.1"/>
    </source>
</evidence>
<dbReference type="InterPro" id="IPR005467">
    <property type="entry name" value="His_kinase_dom"/>
</dbReference>
<feature type="domain" description="Histidine kinase" evidence="12">
    <location>
        <begin position="275"/>
        <end position="490"/>
    </location>
</feature>
<dbReference type="InterPro" id="IPR003661">
    <property type="entry name" value="HisK_dim/P_dom"/>
</dbReference>
<dbReference type="InterPro" id="IPR003660">
    <property type="entry name" value="HAMP_dom"/>
</dbReference>
<dbReference type="GO" id="GO:0005886">
    <property type="term" value="C:plasma membrane"/>
    <property type="evidence" value="ECO:0007669"/>
    <property type="project" value="TreeGrafter"/>
</dbReference>
<evidence type="ECO:0000256" key="8">
    <source>
        <dbReference type="ARBA" id="ARBA00022989"/>
    </source>
</evidence>
<dbReference type="EMBL" id="CAESAH010000057">
    <property type="protein sequence ID" value="CAB4343904.1"/>
    <property type="molecule type" value="Genomic_DNA"/>
</dbReference>
<dbReference type="EMBL" id="CAFBRY010000058">
    <property type="protein sequence ID" value="CAB5153608.1"/>
    <property type="molecule type" value="Genomic_DNA"/>
</dbReference>
<dbReference type="InterPro" id="IPR003594">
    <property type="entry name" value="HATPase_dom"/>
</dbReference>
<dbReference type="CDD" id="cd00082">
    <property type="entry name" value="HisKA"/>
    <property type="match status" value="1"/>
</dbReference>
<dbReference type="InterPro" id="IPR004358">
    <property type="entry name" value="Sig_transdc_His_kin-like_C"/>
</dbReference>
<dbReference type="EC" id="2.7.13.3" evidence="3"/>
<evidence type="ECO:0000313" key="15">
    <source>
        <dbReference type="EMBL" id="CAB4738359.1"/>
    </source>
</evidence>
<evidence type="ECO:0000256" key="11">
    <source>
        <dbReference type="SAM" id="Phobius"/>
    </source>
</evidence>
<dbReference type="SUPFAM" id="SSF47384">
    <property type="entry name" value="Homodimeric domain of signal transducing histidine kinase"/>
    <property type="match status" value="1"/>
</dbReference>
<dbReference type="SMART" id="SM00387">
    <property type="entry name" value="HATPase_c"/>
    <property type="match status" value="1"/>
</dbReference>
<dbReference type="Pfam" id="PF00512">
    <property type="entry name" value="HisKA"/>
    <property type="match status" value="1"/>
</dbReference>
<dbReference type="GO" id="GO:0000155">
    <property type="term" value="F:phosphorelay sensor kinase activity"/>
    <property type="evidence" value="ECO:0007669"/>
    <property type="project" value="InterPro"/>
</dbReference>
<keyword evidence="4" id="KW-0597">Phosphoprotein</keyword>
<feature type="transmembrane region" description="Helical" evidence="11">
    <location>
        <begin position="183"/>
        <end position="202"/>
    </location>
</feature>
<organism evidence="14">
    <name type="scientific">freshwater metagenome</name>
    <dbReference type="NCBI Taxonomy" id="449393"/>
    <lineage>
        <taxon>unclassified sequences</taxon>
        <taxon>metagenomes</taxon>
        <taxon>ecological metagenomes</taxon>
    </lineage>
</organism>
<dbReference type="Pfam" id="PF02518">
    <property type="entry name" value="HATPase_c"/>
    <property type="match status" value="1"/>
</dbReference>
<dbReference type="InterPro" id="IPR036890">
    <property type="entry name" value="HATPase_C_sf"/>
</dbReference>
<dbReference type="SUPFAM" id="SSF55874">
    <property type="entry name" value="ATPase domain of HSP90 chaperone/DNA topoisomerase II/histidine kinase"/>
    <property type="match status" value="1"/>
</dbReference>
<name>A0A6J5ZMM0_9ZZZZ</name>
<evidence type="ECO:0000259" key="13">
    <source>
        <dbReference type="PROSITE" id="PS50885"/>
    </source>
</evidence>
<evidence type="ECO:0000259" key="12">
    <source>
        <dbReference type="PROSITE" id="PS50109"/>
    </source>
</evidence>
<dbReference type="CDD" id="cd00075">
    <property type="entry name" value="HATPase"/>
    <property type="match status" value="1"/>
</dbReference>
<accession>A0A6J5ZMM0</accession>
<reference evidence="14" key="1">
    <citation type="submission" date="2020-05" db="EMBL/GenBank/DDBJ databases">
        <authorList>
            <person name="Chiriac C."/>
            <person name="Salcher M."/>
            <person name="Ghai R."/>
            <person name="Kavagutti S V."/>
        </authorList>
    </citation>
    <scope>NUCLEOTIDE SEQUENCE</scope>
</reference>
<evidence type="ECO:0000256" key="6">
    <source>
        <dbReference type="ARBA" id="ARBA00022692"/>
    </source>
</evidence>
<evidence type="ECO:0000313" key="16">
    <source>
        <dbReference type="EMBL" id="CAB4831129.1"/>
    </source>
</evidence>
<feature type="domain" description="HAMP" evidence="13">
    <location>
        <begin position="207"/>
        <end position="260"/>
    </location>
</feature>
<dbReference type="FunFam" id="3.30.565.10:FF:000006">
    <property type="entry name" value="Sensor histidine kinase WalK"/>
    <property type="match status" value="1"/>
</dbReference>
<evidence type="ECO:0000256" key="3">
    <source>
        <dbReference type="ARBA" id="ARBA00012438"/>
    </source>
</evidence>
<keyword evidence="7" id="KW-0418">Kinase</keyword>
<evidence type="ECO:0000256" key="9">
    <source>
        <dbReference type="ARBA" id="ARBA00023012"/>
    </source>
</evidence>
<dbReference type="SMART" id="SM00388">
    <property type="entry name" value="HisKA"/>
    <property type="match status" value="1"/>
</dbReference>
<dbReference type="EMBL" id="CAEZYO010000061">
    <property type="protein sequence ID" value="CAB4738359.1"/>
    <property type="molecule type" value="Genomic_DNA"/>
</dbReference>
<evidence type="ECO:0000256" key="4">
    <source>
        <dbReference type="ARBA" id="ARBA00022553"/>
    </source>
</evidence>
<keyword evidence="5" id="KW-0808">Transferase</keyword>
<keyword evidence="8 11" id="KW-1133">Transmembrane helix</keyword>
<keyword evidence="10 11" id="KW-0472">Membrane</keyword>
<dbReference type="Gene3D" id="6.10.340.10">
    <property type="match status" value="1"/>
</dbReference>
<dbReference type="PANTHER" id="PTHR45436">
    <property type="entry name" value="SENSOR HISTIDINE KINASE YKOH"/>
    <property type="match status" value="1"/>
</dbReference>